<feature type="transmembrane region" description="Helical" evidence="1">
    <location>
        <begin position="178"/>
        <end position="196"/>
    </location>
</feature>
<feature type="transmembrane region" description="Helical" evidence="1">
    <location>
        <begin position="55"/>
        <end position="75"/>
    </location>
</feature>
<gene>
    <name evidence="2" type="ORF">BC781_102436</name>
</gene>
<sequence length="425" mass="49194">MEKPSTRQKLPKWLVNIQYNSWEPELFISGGAIFTLLQIPQWLNQQSILIKQQTGFIESILIAHFLLVAINGLTLGFALHIIMRGFWIGMVCLSYVYPQGANIAKMKFAENFENHLEKEPDIVSFVDRLEQICSLVFAFSFIFFLVIIGALVTAMVIIPHSALEAQIGAQLFMGLRVLSGFGMLLAFIYMLDFLTLGWIKKQKHLARLYYPIYMVFSILTLAFAYRSAYYTFITNTKPYKAYLTFAVFIISSFLMTAALSPVAKKENEDRLLLSYSNGSEELHLDCYENLRDHSELIQRATIQSDIIAEDYIKLFVVHHKIMERAIGEKWIAENVGETMDKIEFMKKLYEVTLDGKLQQNIKWRFFEHPQTQERGIIAYIHIKDVDAGEHRINVNLCQQIKLDQKILEDYGINMGMYAAIPFWRE</sequence>
<keyword evidence="1" id="KW-0812">Transmembrane</keyword>
<feature type="transmembrane region" description="Helical" evidence="1">
    <location>
        <begin position="81"/>
        <end position="98"/>
    </location>
</feature>
<dbReference type="AlphaFoldDB" id="A0A315ZC44"/>
<dbReference type="EMBL" id="QGDO01000002">
    <property type="protein sequence ID" value="PWJ42890.1"/>
    <property type="molecule type" value="Genomic_DNA"/>
</dbReference>
<reference evidence="2 3" key="1">
    <citation type="submission" date="2018-03" db="EMBL/GenBank/DDBJ databases">
        <title>Genomic Encyclopedia of Archaeal and Bacterial Type Strains, Phase II (KMG-II): from individual species to whole genera.</title>
        <authorList>
            <person name="Goeker M."/>
        </authorList>
    </citation>
    <scope>NUCLEOTIDE SEQUENCE [LARGE SCALE GENOMIC DNA]</scope>
    <source>
        <strain evidence="2 3">DSM 28229</strain>
    </source>
</reference>
<name>A0A315ZC44_SEDFL</name>
<comment type="caution">
    <text evidence="2">The sequence shown here is derived from an EMBL/GenBank/DDBJ whole genome shotgun (WGS) entry which is preliminary data.</text>
</comment>
<protein>
    <submittedName>
        <fullName evidence="2">Uncharacterized protein</fullName>
    </submittedName>
</protein>
<dbReference type="Proteomes" id="UP000245535">
    <property type="component" value="Unassembled WGS sequence"/>
</dbReference>
<keyword evidence="3" id="KW-1185">Reference proteome</keyword>
<keyword evidence="1" id="KW-1133">Transmembrane helix</keyword>
<feature type="transmembrane region" description="Helical" evidence="1">
    <location>
        <begin position="135"/>
        <end position="158"/>
    </location>
</feature>
<keyword evidence="1" id="KW-0472">Membrane</keyword>
<accession>A0A315ZC44</accession>
<evidence type="ECO:0000313" key="3">
    <source>
        <dbReference type="Proteomes" id="UP000245535"/>
    </source>
</evidence>
<evidence type="ECO:0000313" key="2">
    <source>
        <dbReference type="EMBL" id="PWJ42890.1"/>
    </source>
</evidence>
<dbReference type="OrthoDB" id="1491387at2"/>
<dbReference type="RefSeq" id="WP_109617009.1">
    <property type="nucleotide sequence ID" value="NZ_QGDO01000002.1"/>
</dbReference>
<proteinExistence type="predicted"/>
<feature type="transmembrane region" description="Helical" evidence="1">
    <location>
        <begin position="241"/>
        <end position="263"/>
    </location>
</feature>
<organism evidence="2 3">
    <name type="scientific">Sediminitomix flava</name>
    <dbReference type="NCBI Taxonomy" id="379075"/>
    <lineage>
        <taxon>Bacteria</taxon>
        <taxon>Pseudomonadati</taxon>
        <taxon>Bacteroidota</taxon>
        <taxon>Cytophagia</taxon>
        <taxon>Cytophagales</taxon>
        <taxon>Flammeovirgaceae</taxon>
        <taxon>Sediminitomix</taxon>
    </lineage>
</organism>
<feature type="transmembrane region" description="Helical" evidence="1">
    <location>
        <begin position="208"/>
        <end position="229"/>
    </location>
</feature>
<evidence type="ECO:0000256" key="1">
    <source>
        <dbReference type="SAM" id="Phobius"/>
    </source>
</evidence>